<feature type="domain" description="MOSC" evidence="1">
    <location>
        <begin position="38"/>
        <end position="173"/>
    </location>
</feature>
<accession>A0A078ME68</accession>
<dbReference type="PROSITE" id="PS51340">
    <property type="entry name" value="MOSC"/>
    <property type="match status" value="1"/>
</dbReference>
<gene>
    <name evidence="2" type="ORF">BN1048_01961</name>
</gene>
<dbReference type="InterPro" id="IPR052353">
    <property type="entry name" value="Benzoxazolinone_Detox_Enz"/>
</dbReference>
<organism evidence="2 3">
    <name type="scientific">Jeotgalicoccus saudimassiliensis</name>
    <dbReference type="NCBI Taxonomy" id="1461582"/>
    <lineage>
        <taxon>Bacteria</taxon>
        <taxon>Bacillati</taxon>
        <taxon>Bacillota</taxon>
        <taxon>Bacilli</taxon>
        <taxon>Bacillales</taxon>
        <taxon>Staphylococcaceae</taxon>
        <taxon>Jeotgalicoccus</taxon>
    </lineage>
</organism>
<evidence type="ECO:0000259" key="1">
    <source>
        <dbReference type="PROSITE" id="PS51340"/>
    </source>
</evidence>
<dbReference type="RefSeq" id="WP_035810697.1">
    <property type="nucleotide sequence ID" value="NZ_CCSE01000001.1"/>
</dbReference>
<dbReference type="InterPro" id="IPR005302">
    <property type="entry name" value="MoCF_Sase_C"/>
</dbReference>
<dbReference type="GO" id="GO:0003824">
    <property type="term" value="F:catalytic activity"/>
    <property type="evidence" value="ECO:0007669"/>
    <property type="project" value="InterPro"/>
</dbReference>
<dbReference type="OrthoDB" id="9786134at2"/>
<dbReference type="STRING" id="1461582.BN1048_01961"/>
<protein>
    <submittedName>
        <fullName evidence="2">6-N-hydroxylaminopurine resistance protein</fullName>
    </submittedName>
</protein>
<dbReference type="Gene3D" id="2.40.33.20">
    <property type="entry name" value="PK beta-barrel domain-like"/>
    <property type="match status" value="1"/>
</dbReference>
<dbReference type="eggNOG" id="COG2258">
    <property type="taxonomic scope" value="Bacteria"/>
</dbReference>
<dbReference type="HOGENOM" id="CLU_082566_1_1_9"/>
<proteinExistence type="predicted"/>
<dbReference type="Pfam" id="PF03473">
    <property type="entry name" value="MOSC"/>
    <property type="match status" value="1"/>
</dbReference>
<reference evidence="2 3" key="1">
    <citation type="submission" date="2014-07" db="EMBL/GenBank/DDBJ databases">
        <authorList>
            <person name="Urmite Genomes Urmite Genomes"/>
        </authorList>
    </citation>
    <scope>NUCLEOTIDE SEQUENCE [LARGE SCALE GENOMIC DNA]</scope>
    <source>
        <strain evidence="2 3">13MG44_air</strain>
    </source>
</reference>
<dbReference type="PANTHER" id="PTHR30212:SF2">
    <property type="entry name" value="PROTEIN YIIM"/>
    <property type="match status" value="1"/>
</dbReference>
<dbReference type="EMBL" id="CCSE01000001">
    <property type="protein sequence ID" value="CEA03051.1"/>
    <property type="molecule type" value="Genomic_DNA"/>
</dbReference>
<dbReference type="PANTHER" id="PTHR30212">
    <property type="entry name" value="PROTEIN YIIM"/>
    <property type="match status" value="1"/>
</dbReference>
<dbReference type="GO" id="GO:0030151">
    <property type="term" value="F:molybdenum ion binding"/>
    <property type="evidence" value="ECO:0007669"/>
    <property type="project" value="InterPro"/>
</dbReference>
<dbReference type="InterPro" id="IPR011037">
    <property type="entry name" value="Pyrv_Knase-like_insert_dom_sf"/>
</dbReference>
<evidence type="ECO:0000313" key="3">
    <source>
        <dbReference type="Proteomes" id="UP000044136"/>
    </source>
</evidence>
<dbReference type="AlphaFoldDB" id="A0A078ME68"/>
<dbReference type="SUPFAM" id="SSF50800">
    <property type="entry name" value="PK beta-barrel domain-like"/>
    <property type="match status" value="1"/>
</dbReference>
<keyword evidence="3" id="KW-1185">Reference proteome</keyword>
<dbReference type="Proteomes" id="UP000044136">
    <property type="component" value="Unassembled WGS sequence"/>
</dbReference>
<evidence type="ECO:0000313" key="2">
    <source>
        <dbReference type="EMBL" id="CEA03051.1"/>
    </source>
</evidence>
<dbReference type="GO" id="GO:0030170">
    <property type="term" value="F:pyridoxal phosphate binding"/>
    <property type="evidence" value="ECO:0007669"/>
    <property type="project" value="InterPro"/>
</dbReference>
<name>A0A078ME68_9STAP</name>
<sequence length="236" mass="26754">MSIYGKVRTLYTGKVKTCGNPEAERKMDQPWETGAFKEQTDEPVFLSEEGLAGDECADKKNHGGPEKALFAYSLAHYDDWQRELGNPDITAGGNGENISVMHMDETSVCIGDIYELGEAVVQVSQPRRPCWKPARRHRDVDLAKKIEDSGRTGWYFRVLKEGNIKAGDTFQLVERPCPDWTIARMNEVLYHNRDNIGLMENLRDGKYTPPSWKKALDKLLTGEEVDDSKRLYGPNI</sequence>